<gene>
    <name evidence="7" type="primary">LOC107522877</name>
</gene>
<dbReference type="SUPFAM" id="SSF48726">
    <property type="entry name" value="Immunoglobulin"/>
    <property type="match status" value="2"/>
</dbReference>
<feature type="signal peptide" evidence="4">
    <location>
        <begin position="1"/>
        <end position="38"/>
    </location>
</feature>
<sequence length="406" mass="44954">MAWLAPSPSRMLNRKKGIGFWGWPWLLALLLWVSEFQAVDKEEVAQCLNEGENLTVVCTYNLNLYASSLKAWQRVTSQGPPQTLVHTTTRDPDVNRAQMGRYLLEDFPTEASFRVIMTELQKQDLGLYQCVINLSPNDPVVLLPRTRLMLCTVGTIHLSGLFHHQNQLWSDMALRAPHLFLLPALLVLLTSGFWGDAANPEMLHEVVGRTLALQCQYPPEKGPYKSKSWCRQIAPNSCQRVVTTLQPREAVSNSNTMIWDAPDAGIFIVLMIQLKEEDLGTYWCGRYNSSKNKIDIFRNITVVMPPATTSSPVKISTTFSPSTATSSSPVRTSTTFSPSAALTFYSEGTSDPPCCNISEHRSQIYPSSGVPASPIPLMAMLCGLFVTKVLGLSVPVLQMPATGICS</sequence>
<evidence type="ECO:0000256" key="3">
    <source>
        <dbReference type="ARBA" id="ARBA00023319"/>
    </source>
</evidence>
<keyword evidence="3" id="KW-0393">Immunoglobulin domain</keyword>
<keyword evidence="1 4" id="KW-0732">Signal</keyword>
<evidence type="ECO:0000256" key="4">
    <source>
        <dbReference type="SAM" id="SignalP"/>
    </source>
</evidence>
<organism evidence="6 7">
    <name type="scientific">Erinaceus europaeus</name>
    <name type="common">Western European hedgehog</name>
    <dbReference type="NCBI Taxonomy" id="9365"/>
    <lineage>
        <taxon>Eukaryota</taxon>
        <taxon>Metazoa</taxon>
        <taxon>Chordata</taxon>
        <taxon>Craniata</taxon>
        <taxon>Vertebrata</taxon>
        <taxon>Euteleostomi</taxon>
        <taxon>Mammalia</taxon>
        <taxon>Eutheria</taxon>
        <taxon>Laurasiatheria</taxon>
        <taxon>Eulipotyphla</taxon>
        <taxon>Erinaceidae</taxon>
        <taxon>Erinaceinae</taxon>
        <taxon>Erinaceus</taxon>
    </lineage>
</organism>
<evidence type="ECO:0000256" key="1">
    <source>
        <dbReference type="ARBA" id="ARBA00022729"/>
    </source>
</evidence>
<feature type="chain" id="PRO_5045703414" evidence="4">
    <location>
        <begin position="39"/>
        <end position="406"/>
    </location>
</feature>
<evidence type="ECO:0000256" key="2">
    <source>
        <dbReference type="ARBA" id="ARBA00023157"/>
    </source>
</evidence>
<dbReference type="RefSeq" id="XP_016046633.2">
    <property type="nucleotide sequence ID" value="XM_016191147.2"/>
</dbReference>
<evidence type="ECO:0000313" key="7">
    <source>
        <dbReference type="RefSeq" id="XP_016046633.2"/>
    </source>
</evidence>
<dbReference type="InterPro" id="IPR003599">
    <property type="entry name" value="Ig_sub"/>
</dbReference>
<dbReference type="InterPro" id="IPR013106">
    <property type="entry name" value="Ig_V-set"/>
</dbReference>
<keyword evidence="6" id="KW-1185">Reference proteome</keyword>
<reference evidence="7" key="1">
    <citation type="submission" date="2025-08" db="UniProtKB">
        <authorList>
            <consortium name="RefSeq"/>
        </authorList>
    </citation>
    <scope>IDENTIFICATION</scope>
</reference>
<dbReference type="InParanoid" id="A0A1S3WJS5"/>
<evidence type="ECO:0000313" key="6">
    <source>
        <dbReference type="Proteomes" id="UP001652624"/>
    </source>
</evidence>
<keyword evidence="2" id="KW-1015">Disulfide bond</keyword>
<dbReference type="InterPro" id="IPR036179">
    <property type="entry name" value="Ig-like_dom_sf"/>
</dbReference>
<dbReference type="InterPro" id="IPR052314">
    <property type="entry name" value="Immune_rcpt_domain"/>
</dbReference>
<proteinExistence type="predicted"/>
<dbReference type="PANTHER" id="PTHR16423:SF9">
    <property type="entry name" value="TREM-LIKE TRANSCRIPT 4 PROTEIN"/>
    <property type="match status" value="1"/>
</dbReference>
<accession>A0A1S3WJS5</accession>
<dbReference type="OrthoDB" id="9805957at2759"/>
<dbReference type="Gene3D" id="2.60.40.10">
    <property type="entry name" value="Immunoglobulins"/>
    <property type="match status" value="2"/>
</dbReference>
<dbReference type="SMART" id="SM00409">
    <property type="entry name" value="IG"/>
    <property type="match status" value="2"/>
</dbReference>
<feature type="domain" description="Immunoglobulin" evidence="5">
    <location>
        <begin position="200"/>
        <end position="305"/>
    </location>
</feature>
<protein>
    <submittedName>
        <fullName evidence="7">Trem-like transcript 4 protein isoform X1</fullName>
    </submittedName>
</protein>
<name>A0A1S3WJS5_ERIEU</name>
<dbReference type="GO" id="GO:0038023">
    <property type="term" value="F:signaling receptor activity"/>
    <property type="evidence" value="ECO:0007669"/>
    <property type="project" value="TreeGrafter"/>
</dbReference>
<dbReference type="InterPro" id="IPR013783">
    <property type="entry name" value="Ig-like_fold"/>
</dbReference>
<dbReference type="PANTHER" id="PTHR16423">
    <property type="entry name" value="TREM-LIKE TRANSCRIPT PROTEIN"/>
    <property type="match status" value="1"/>
</dbReference>
<feature type="domain" description="Immunoglobulin" evidence="5">
    <location>
        <begin position="43"/>
        <end position="145"/>
    </location>
</feature>
<dbReference type="Pfam" id="PF07686">
    <property type="entry name" value="V-set"/>
    <property type="match status" value="2"/>
</dbReference>
<evidence type="ECO:0000259" key="5">
    <source>
        <dbReference type="SMART" id="SM00409"/>
    </source>
</evidence>
<dbReference type="Proteomes" id="UP001652624">
    <property type="component" value="Chromosome 4"/>
</dbReference>
<dbReference type="CDD" id="cd05716">
    <property type="entry name" value="IgV_pIgR_like"/>
    <property type="match status" value="1"/>
</dbReference>
<dbReference type="GO" id="GO:0009986">
    <property type="term" value="C:cell surface"/>
    <property type="evidence" value="ECO:0007669"/>
    <property type="project" value="TreeGrafter"/>
</dbReference>
<dbReference type="GO" id="GO:0034157">
    <property type="term" value="P:positive regulation of toll-like receptor 7 signaling pathway"/>
    <property type="evidence" value="ECO:0007669"/>
    <property type="project" value="TreeGrafter"/>
</dbReference>
<dbReference type="GeneID" id="107522877"/>
<dbReference type="AlphaFoldDB" id="A0A1S3WJS5"/>